<name>A0A6M0K0K8_9GAMM</name>
<dbReference type="EMBL" id="JAAIJQ010000037">
    <property type="protein sequence ID" value="NEV62909.1"/>
    <property type="molecule type" value="Genomic_DNA"/>
</dbReference>
<reference evidence="1 2" key="1">
    <citation type="submission" date="2020-02" db="EMBL/GenBank/DDBJ databases">
        <title>Genome sequences of Thiorhodococcus mannitoliphagus and Thiorhodococcus minor, purple sulfur photosynthetic bacteria in the gammaproteobacterial family, Chromatiaceae.</title>
        <authorList>
            <person name="Aviles F.A."/>
            <person name="Meyer T.E."/>
            <person name="Kyndt J.A."/>
        </authorList>
    </citation>
    <scope>NUCLEOTIDE SEQUENCE [LARGE SCALE GENOMIC DNA]</scope>
    <source>
        <strain evidence="1 2">DSM 11518</strain>
    </source>
</reference>
<accession>A0A6M0K0K8</accession>
<dbReference type="AlphaFoldDB" id="A0A6M0K0K8"/>
<protein>
    <submittedName>
        <fullName evidence="1">DUF1841 family protein</fullName>
    </submittedName>
</protein>
<dbReference type="Pfam" id="PF08897">
    <property type="entry name" value="DUF1841"/>
    <property type="match status" value="1"/>
</dbReference>
<proteinExistence type="predicted"/>
<evidence type="ECO:0000313" key="1">
    <source>
        <dbReference type="EMBL" id="NEV62909.1"/>
    </source>
</evidence>
<sequence>MLATNRETHRRIFVQAWRKAANDEPLEPVEAQIVSVIRQHPEYQPMLESGEQIVDKDFSAETGQANPFFHMGLHIAVHEQLSIDRPAGIRTLFQALRKHCPDAHTAEHRIMECLAQALWAAQQGHQGFDETTYLDCIRRAT</sequence>
<comment type="caution">
    <text evidence="1">The sequence shown here is derived from an EMBL/GenBank/DDBJ whole genome shotgun (WGS) entry which is preliminary data.</text>
</comment>
<dbReference type="InterPro" id="IPR014993">
    <property type="entry name" value="DUF1841"/>
</dbReference>
<organism evidence="1 2">
    <name type="scientific">Thiorhodococcus minor</name>
    <dbReference type="NCBI Taxonomy" id="57489"/>
    <lineage>
        <taxon>Bacteria</taxon>
        <taxon>Pseudomonadati</taxon>
        <taxon>Pseudomonadota</taxon>
        <taxon>Gammaproteobacteria</taxon>
        <taxon>Chromatiales</taxon>
        <taxon>Chromatiaceae</taxon>
        <taxon>Thiorhodococcus</taxon>
    </lineage>
</organism>
<dbReference type="RefSeq" id="WP_164453371.1">
    <property type="nucleotide sequence ID" value="NZ_JAAIJQ010000037.1"/>
</dbReference>
<keyword evidence="2" id="KW-1185">Reference proteome</keyword>
<evidence type="ECO:0000313" key="2">
    <source>
        <dbReference type="Proteomes" id="UP000483379"/>
    </source>
</evidence>
<dbReference type="Proteomes" id="UP000483379">
    <property type="component" value="Unassembled WGS sequence"/>
</dbReference>
<gene>
    <name evidence="1" type="ORF">G3446_13570</name>
</gene>